<organism evidence="9 11">
    <name type="scientific">Campylobacter coli</name>
    <dbReference type="NCBI Taxonomy" id="195"/>
    <lineage>
        <taxon>Bacteria</taxon>
        <taxon>Pseudomonadati</taxon>
        <taxon>Campylobacterota</taxon>
        <taxon>Epsilonproteobacteria</taxon>
        <taxon>Campylobacterales</taxon>
        <taxon>Campylobacteraceae</taxon>
        <taxon>Campylobacter</taxon>
    </lineage>
</organism>
<sequence>MTLLTNPIIISVVLMTLLCLFRFNVLLSLLISALVAGIFSHIEIMETMSILIDGMKGNLKTALSYILLGAIAAAISRTNLTAYLIKVVSRFISHKKYLLLLSIALISCFSQNLIPIHVAFIPLLIPPLLSLFNKLKIDRRAVACALTFGLTTPYMVLPIGFGLNFQDLLRENLEKNGVNVNLADVTNAMYYAAICMVLGLFLALFVFYRKPREYQEIEIQKMDFDNIKMGRKEWGVLVGLILTLVLQIFTMNLPLSGLLGFISMVILGGVEYKSVNDIFDDGLKLMGFIAFVMLVAAGYGEVLKQSGAVNELVNSVVPWMQENKFLAVFLMLLIGLIITMGIGTSFGTIPIIATLFCPLCLELGFSAALIIFILGVAGALGDAGSPASETTMGTSVGLSVDKQHDHIKDTCIPTFIFYNGPLLILGSIIAMFL</sequence>
<feature type="domain" description="Na+/H+ antiporter NhaC-like C-terminal" evidence="7">
    <location>
        <begin position="146"/>
        <end position="425"/>
    </location>
</feature>
<dbReference type="OrthoDB" id="9772446at2"/>
<dbReference type="Proteomes" id="UP000409545">
    <property type="component" value="Unassembled WGS sequence"/>
</dbReference>
<feature type="transmembrane region" description="Helical" evidence="6">
    <location>
        <begin position="229"/>
        <end position="249"/>
    </location>
</feature>
<dbReference type="STRING" id="195.ATE51_00020"/>
<dbReference type="RefSeq" id="WP_002797292.1">
    <property type="nucleotide sequence ID" value="NZ_BDRY01000004.1"/>
</dbReference>
<dbReference type="AlphaFoldDB" id="A0A1B3X7H0"/>
<evidence type="ECO:0000256" key="3">
    <source>
        <dbReference type="ARBA" id="ARBA00022692"/>
    </source>
</evidence>
<comment type="caution">
    <text evidence="9">The sequence shown here is derived from an EMBL/GenBank/DDBJ whole genome shotgun (WGS) entry which is preliminary data.</text>
</comment>
<evidence type="ECO:0000259" key="8">
    <source>
        <dbReference type="Pfam" id="PF13726"/>
    </source>
</evidence>
<dbReference type="InterPro" id="IPR032813">
    <property type="entry name" value="Na_H_antiport_N"/>
</dbReference>
<reference evidence="10 12" key="2">
    <citation type="submission" date="2018-05" db="EMBL/GenBank/DDBJ databases">
        <authorList>
            <consortium name="NARMS: The National Antimicrobial Resistance Monitoring System"/>
        </authorList>
    </citation>
    <scope>NUCLEOTIDE SEQUENCE [LARGE SCALE GENOMIC DNA]</scope>
    <source>
        <strain evidence="10 12">FSIS1711007</strain>
    </source>
</reference>
<keyword evidence="2" id="KW-1003">Cell membrane</keyword>
<dbReference type="EMBL" id="AACGUZ010000005">
    <property type="protein sequence ID" value="EAK5103362.1"/>
    <property type="molecule type" value="Genomic_DNA"/>
</dbReference>
<name>A0A1B3X7H0_CAMCO</name>
<dbReference type="KEGG" id="ccof:VC76_00055"/>
<dbReference type="Pfam" id="PF13726">
    <property type="entry name" value="Na_H_antiport_2"/>
    <property type="match status" value="1"/>
</dbReference>
<evidence type="ECO:0000259" key="7">
    <source>
        <dbReference type="Pfam" id="PF03553"/>
    </source>
</evidence>
<keyword evidence="3 6" id="KW-0812">Transmembrane</keyword>
<evidence type="ECO:0000256" key="2">
    <source>
        <dbReference type="ARBA" id="ARBA00022475"/>
    </source>
</evidence>
<keyword evidence="4 6" id="KW-1133">Transmembrane helix</keyword>
<evidence type="ECO:0000256" key="4">
    <source>
        <dbReference type="ARBA" id="ARBA00022989"/>
    </source>
</evidence>
<reference evidence="9 11" key="1">
    <citation type="submission" date="2018-05" db="EMBL/GenBank/DDBJ databases">
        <authorList>
            <consortium name="GenomeTrakr network: Whole genome sequencing for foodborne pathogen traceback"/>
        </authorList>
    </citation>
    <scope>NUCLEOTIDE SEQUENCE [LARGE SCALE GENOMIC DNA]</scope>
    <source>
        <strain evidence="9 11">NC_C6016</strain>
    </source>
</reference>
<evidence type="ECO:0000256" key="1">
    <source>
        <dbReference type="ARBA" id="ARBA00004651"/>
    </source>
</evidence>
<evidence type="ECO:0000313" key="12">
    <source>
        <dbReference type="Proteomes" id="UP000409545"/>
    </source>
</evidence>
<evidence type="ECO:0000256" key="5">
    <source>
        <dbReference type="ARBA" id="ARBA00023136"/>
    </source>
</evidence>
<dbReference type="EMBL" id="AACDUL010000006">
    <property type="protein sequence ID" value="EAK1509480.1"/>
    <property type="molecule type" value="Genomic_DNA"/>
</dbReference>
<evidence type="ECO:0000313" key="10">
    <source>
        <dbReference type="EMBL" id="EAK5103362.1"/>
    </source>
</evidence>
<feature type="transmembrane region" description="Helical" evidence="6">
    <location>
        <begin position="255"/>
        <end position="273"/>
    </location>
</feature>
<keyword evidence="5 6" id="KW-0472">Membrane</keyword>
<dbReference type="InterPro" id="IPR018461">
    <property type="entry name" value="Na/H_Antiport_NhaC-like_C"/>
</dbReference>
<dbReference type="InterPro" id="IPR052576">
    <property type="entry name" value="AA_Transporter-Related"/>
</dbReference>
<dbReference type="Proteomes" id="UP000361993">
    <property type="component" value="Unassembled WGS sequence"/>
</dbReference>
<feature type="domain" description="Putative Na+/H+ antiporter N-terminal" evidence="8">
    <location>
        <begin position="6"/>
        <end position="92"/>
    </location>
</feature>
<feature type="transmembrane region" description="Helical" evidence="6">
    <location>
        <begin position="285"/>
        <end position="303"/>
    </location>
</feature>
<feature type="transmembrane region" description="Helical" evidence="6">
    <location>
        <begin position="323"/>
        <end position="343"/>
    </location>
</feature>
<dbReference type="Pfam" id="PF03553">
    <property type="entry name" value="Na_H_antiporter"/>
    <property type="match status" value="1"/>
</dbReference>
<evidence type="ECO:0000256" key="6">
    <source>
        <dbReference type="SAM" id="Phobius"/>
    </source>
</evidence>
<comment type="subcellular location">
    <subcellularLocation>
        <location evidence="1">Cell membrane</location>
        <topology evidence="1">Multi-pass membrane protein</topology>
    </subcellularLocation>
</comment>
<evidence type="ECO:0000313" key="11">
    <source>
        <dbReference type="Proteomes" id="UP000361993"/>
    </source>
</evidence>
<feature type="transmembrane region" description="Helical" evidence="6">
    <location>
        <begin position="62"/>
        <end position="85"/>
    </location>
</feature>
<feature type="transmembrane region" description="Helical" evidence="6">
    <location>
        <begin position="12"/>
        <end position="42"/>
    </location>
</feature>
<feature type="transmembrane region" description="Helical" evidence="6">
    <location>
        <begin position="97"/>
        <end position="125"/>
    </location>
</feature>
<protein>
    <submittedName>
        <fullName evidence="9">Sodium:proton antiporter</fullName>
    </submittedName>
</protein>
<accession>A0A1B3X7H0</accession>
<dbReference type="GO" id="GO:0005886">
    <property type="term" value="C:plasma membrane"/>
    <property type="evidence" value="ECO:0007669"/>
    <property type="project" value="UniProtKB-SubCell"/>
</dbReference>
<proteinExistence type="predicted"/>
<dbReference type="PANTHER" id="PTHR37821:SF1">
    <property type="entry name" value="AMINO ACID TRANSPORTER YUIF-RELATED"/>
    <property type="match status" value="1"/>
</dbReference>
<feature type="transmembrane region" description="Helical" evidence="6">
    <location>
        <begin position="355"/>
        <end position="380"/>
    </location>
</feature>
<dbReference type="PANTHER" id="PTHR37821">
    <property type="entry name" value="AMINO ACID TRANSPORTER YUIF-RELATED"/>
    <property type="match status" value="1"/>
</dbReference>
<feature type="transmembrane region" description="Helical" evidence="6">
    <location>
        <begin position="188"/>
        <end position="208"/>
    </location>
</feature>
<feature type="transmembrane region" description="Helical" evidence="6">
    <location>
        <begin position="415"/>
        <end position="432"/>
    </location>
</feature>
<evidence type="ECO:0000313" key="9">
    <source>
        <dbReference type="EMBL" id="EAK1509480.1"/>
    </source>
</evidence>
<gene>
    <name evidence="10" type="ORF">B9Q54_03625</name>
    <name evidence="9" type="ORF">CJD00_04230</name>
</gene>